<dbReference type="InterPro" id="IPR002048">
    <property type="entry name" value="EF_hand_dom"/>
</dbReference>
<evidence type="ECO:0000259" key="3">
    <source>
        <dbReference type="PROSITE" id="PS50222"/>
    </source>
</evidence>
<dbReference type="PROSITE" id="PS50222">
    <property type="entry name" value="EF_HAND_2"/>
    <property type="match status" value="1"/>
</dbReference>
<feature type="compositionally biased region" description="Low complexity" evidence="2">
    <location>
        <begin position="21"/>
        <end position="32"/>
    </location>
</feature>
<feature type="domain" description="EF-hand" evidence="3">
    <location>
        <begin position="129"/>
        <end position="164"/>
    </location>
</feature>
<dbReference type="InterPro" id="IPR018247">
    <property type="entry name" value="EF_Hand_1_Ca_BS"/>
</dbReference>
<proteinExistence type="predicted"/>
<evidence type="ECO:0000256" key="2">
    <source>
        <dbReference type="SAM" id="MobiDB-lite"/>
    </source>
</evidence>
<dbReference type="SUPFAM" id="SSF47473">
    <property type="entry name" value="EF-hand"/>
    <property type="match status" value="1"/>
</dbReference>
<evidence type="ECO:0000256" key="1">
    <source>
        <dbReference type="ARBA" id="ARBA00022837"/>
    </source>
</evidence>
<sequence length="667" mass="74440">MGGTCPVHPGLVVELAIRASRAAEGGASASAEPLSARGSPTLLRSPPAGDAAPVAASPDPVASSDRSSTERLDGAAHAALERALLQGQAPDRGAPPGAGPSRRRNSDEQEENLTKLRTAQEVKDFMNMKEGSTIRAWLRHFDLNNDLKISHNEFVRGLKKLDYHGDPSAVFIALDVDHSQELSLQEIDEAGATVWQNFRAWCVERFSSTEEMLERLRDGPQQSRTLMKRGALTSSSPRASAIQKGKHAPAATLDLVTFTANLKLLGYGQGFENIVFQALVGGGGDGDSAVLGLEHLKWFEIEKRRQRRKEQARKKAALTNALRKSTWKGGRACLNDFKAFLKRTHGNYIRGWRMALSPTDSMVVSKGDVFKACTHMGWQGDVRLLYKTLDKDDSGYVSMEELDPYEAQVLAHFHIFVGETFGNAASAFQAFDKSKLKKLRYREFVTAARSYGFKMPSMKLLFNGLDKRNAKAIVQEDLLFLDKWKCPPFLHVPPNQQAAEEVKMLFLKHYKTFVKAWRMLLDADSSNRCTYSEWEQGCKKIGFQGDTPGAWRALDRNFSGYIPSGPRETASSRRGGGGAESVRQVVRRGVRRSPLRFQRLRRQRRQRGELPRVPPRLPDLRLRQGRAETLPRAGRRAQRDTDGVRGHVPRRLGVPRHRRGTRRAGRA</sequence>
<protein>
    <recommendedName>
        <fullName evidence="3">EF-hand domain-containing protein</fullName>
    </recommendedName>
</protein>
<feature type="region of interest" description="Disordered" evidence="2">
    <location>
        <begin position="21"/>
        <end position="113"/>
    </location>
</feature>
<evidence type="ECO:0000313" key="5">
    <source>
        <dbReference type="Proteomes" id="UP001189429"/>
    </source>
</evidence>
<keyword evidence="5" id="KW-1185">Reference proteome</keyword>
<feature type="compositionally biased region" description="Low complexity" evidence="2">
    <location>
        <begin position="45"/>
        <end position="66"/>
    </location>
</feature>
<feature type="region of interest" description="Disordered" evidence="2">
    <location>
        <begin position="562"/>
        <end position="667"/>
    </location>
</feature>
<accession>A0ABN9XLX8</accession>
<feature type="compositionally biased region" description="Basic residues" evidence="2">
    <location>
        <begin position="647"/>
        <end position="667"/>
    </location>
</feature>
<feature type="compositionally biased region" description="Basic and acidic residues" evidence="2">
    <location>
        <begin position="104"/>
        <end position="113"/>
    </location>
</feature>
<dbReference type="Gene3D" id="1.10.238.10">
    <property type="entry name" value="EF-hand"/>
    <property type="match status" value="2"/>
</dbReference>
<dbReference type="SMART" id="SM00054">
    <property type="entry name" value="EFh"/>
    <property type="match status" value="4"/>
</dbReference>
<gene>
    <name evidence="4" type="ORF">PCOR1329_LOCUS76983</name>
</gene>
<dbReference type="PROSITE" id="PS00018">
    <property type="entry name" value="EF_HAND_1"/>
    <property type="match status" value="3"/>
</dbReference>
<organism evidence="4 5">
    <name type="scientific">Prorocentrum cordatum</name>
    <dbReference type="NCBI Taxonomy" id="2364126"/>
    <lineage>
        <taxon>Eukaryota</taxon>
        <taxon>Sar</taxon>
        <taxon>Alveolata</taxon>
        <taxon>Dinophyceae</taxon>
        <taxon>Prorocentrales</taxon>
        <taxon>Prorocentraceae</taxon>
        <taxon>Prorocentrum</taxon>
    </lineage>
</organism>
<reference evidence="4" key="1">
    <citation type="submission" date="2023-10" db="EMBL/GenBank/DDBJ databases">
        <authorList>
            <person name="Chen Y."/>
            <person name="Shah S."/>
            <person name="Dougan E. K."/>
            <person name="Thang M."/>
            <person name="Chan C."/>
        </authorList>
    </citation>
    <scope>NUCLEOTIDE SEQUENCE [LARGE SCALE GENOMIC DNA]</scope>
</reference>
<comment type="caution">
    <text evidence="4">The sequence shown here is derived from an EMBL/GenBank/DDBJ whole genome shotgun (WGS) entry which is preliminary data.</text>
</comment>
<name>A0ABN9XLX8_9DINO</name>
<keyword evidence="1" id="KW-0106">Calcium</keyword>
<feature type="compositionally biased region" description="Basic residues" evidence="2">
    <location>
        <begin position="585"/>
        <end position="605"/>
    </location>
</feature>
<dbReference type="EMBL" id="CAUYUJ010020615">
    <property type="protein sequence ID" value="CAK0899480.1"/>
    <property type="molecule type" value="Genomic_DNA"/>
</dbReference>
<dbReference type="InterPro" id="IPR011992">
    <property type="entry name" value="EF-hand-dom_pair"/>
</dbReference>
<evidence type="ECO:0000313" key="4">
    <source>
        <dbReference type="EMBL" id="CAK0899480.1"/>
    </source>
</evidence>
<dbReference type="Proteomes" id="UP001189429">
    <property type="component" value="Unassembled WGS sequence"/>
</dbReference>